<dbReference type="Proteomes" id="UP000243459">
    <property type="component" value="Chromosome 5"/>
</dbReference>
<evidence type="ECO:0000313" key="3">
    <source>
        <dbReference type="Proteomes" id="UP000243459"/>
    </source>
</evidence>
<name>A0A5P1EQA5_ASPOF</name>
<proteinExistence type="predicted"/>
<gene>
    <name evidence="2" type="ORF">A4U43_C05F5910</name>
</gene>
<dbReference type="GO" id="GO:0016592">
    <property type="term" value="C:mediator complex"/>
    <property type="evidence" value="ECO:0007669"/>
    <property type="project" value="InterPro"/>
</dbReference>
<dbReference type="EMBL" id="CM007385">
    <property type="protein sequence ID" value="ONK67984.1"/>
    <property type="molecule type" value="Genomic_DNA"/>
</dbReference>
<dbReference type="OMA" id="HLEFMAG"/>
<reference evidence="3" key="1">
    <citation type="journal article" date="2017" name="Nat. Commun.">
        <title>The asparagus genome sheds light on the origin and evolution of a young Y chromosome.</title>
        <authorList>
            <person name="Harkess A."/>
            <person name="Zhou J."/>
            <person name="Xu C."/>
            <person name="Bowers J.E."/>
            <person name="Van der Hulst R."/>
            <person name="Ayyampalayam S."/>
            <person name="Mercati F."/>
            <person name="Riccardi P."/>
            <person name="McKain M.R."/>
            <person name="Kakrana A."/>
            <person name="Tang H."/>
            <person name="Ray J."/>
            <person name="Groenendijk J."/>
            <person name="Arikit S."/>
            <person name="Mathioni S.M."/>
            <person name="Nakano M."/>
            <person name="Shan H."/>
            <person name="Telgmann-Rauber A."/>
            <person name="Kanno A."/>
            <person name="Yue Z."/>
            <person name="Chen H."/>
            <person name="Li W."/>
            <person name="Chen Y."/>
            <person name="Xu X."/>
            <person name="Zhang Y."/>
            <person name="Luo S."/>
            <person name="Chen H."/>
            <person name="Gao J."/>
            <person name="Mao Z."/>
            <person name="Pires J.C."/>
            <person name="Luo M."/>
            <person name="Kudrna D."/>
            <person name="Wing R.A."/>
            <person name="Meyers B.C."/>
            <person name="Yi K."/>
            <person name="Kong H."/>
            <person name="Lavrijsen P."/>
            <person name="Sunseri F."/>
            <person name="Falavigna A."/>
            <person name="Ye Y."/>
            <person name="Leebens-Mack J.H."/>
            <person name="Chen G."/>
        </authorList>
    </citation>
    <scope>NUCLEOTIDE SEQUENCE [LARGE SCALE GENOMIC DNA]</scope>
    <source>
        <strain evidence="3">cv. DH0086</strain>
    </source>
</reference>
<keyword evidence="1" id="KW-0472">Membrane</keyword>
<dbReference type="GO" id="GO:2000762">
    <property type="term" value="P:regulation of phenylpropanoid metabolic process"/>
    <property type="evidence" value="ECO:0007669"/>
    <property type="project" value="InterPro"/>
</dbReference>
<feature type="transmembrane region" description="Helical" evidence="1">
    <location>
        <begin position="83"/>
        <end position="102"/>
    </location>
</feature>
<dbReference type="PANTHER" id="PTHR33739:SF3">
    <property type="entry name" value="OS07G0681500 PROTEIN"/>
    <property type="match status" value="1"/>
</dbReference>
<dbReference type="InterPro" id="IPR039638">
    <property type="entry name" value="MED33A/B"/>
</dbReference>
<keyword evidence="3" id="KW-1185">Reference proteome</keyword>
<protein>
    <submittedName>
        <fullName evidence="2">Uncharacterized protein</fullName>
    </submittedName>
</protein>
<organism evidence="2 3">
    <name type="scientific">Asparagus officinalis</name>
    <name type="common">Garden asparagus</name>
    <dbReference type="NCBI Taxonomy" id="4686"/>
    <lineage>
        <taxon>Eukaryota</taxon>
        <taxon>Viridiplantae</taxon>
        <taxon>Streptophyta</taxon>
        <taxon>Embryophyta</taxon>
        <taxon>Tracheophyta</taxon>
        <taxon>Spermatophyta</taxon>
        <taxon>Magnoliopsida</taxon>
        <taxon>Liliopsida</taxon>
        <taxon>Asparagales</taxon>
        <taxon>Asparagaceae</taxon>
        <taxon>Asparagoideae</taxon>
        <taxon>Asparagus</taxon>
    </lineage>
</organism>
<evidence type="ECO:0000313" key="2">
    <source>
        <dbReference type="EMBL" id="ONK67984.1"/>
    </source>
</evidence>
<dbReference type="PANTHER" id="PTHR33739">
    <property type="entry name" value="OS07G0681500 PROTEIN"/>
    <property type="match status" value="1"/>
</dbReference>
<keyword evidence="1" id="KW-0812">Transmembrane</keyword>
<dbReference type="Gramene" id="ONK67984">
    <property type="protein sequence ID" value="ONK67984"/>
    <property type="gene ID" value="A4U43_C05F5910"/>
</dbReference>
<accession>A0A5P1EQA5</accession>
<evidence type="ECO:0000256" key="1">
    <source>
        <dbReference type="SAM" id="Phobius"/>
    </source>
</evidence>
<sequence>MSVRENGENGKVETTGPTTILEGYAMAYFLVLSGAFAWGAGETSPAFASAFSSKRARPISVHLEFMAGVVSGDVLVGCDPATWKAYVMCLLGLLVEFVPGWVPGIRKETLWKLANGLKSWRESELALQLLERGGPEAFTAVVESLL</sequence>
<keyword evidence="1" id="KW-1133">Transmembrane helix</keyword>
<dbReference type="AlphaFoldDB" id="A0A5P1EQA5"/>
<feature type="transmembrane region" description="Helical" evidence="1">
    <location>
        <begin position="20"/>
        <end position="38"/>
    </location>
</feature>